<keyword evidence="8" id="KW-1185">Reference proteome</keyword>
<name>A0A345BVA4_9BACI</name>
<dbReference type="Proteomes" id="UP000252100">
    <property type="component" value="Chromosome"/>
</dbReference>
<dbReference type="KEGG" id="rue:DT065_01860"/>
<dbReference type="CDD" id="cd00685">
    <property type="entry name" value="Trans_IPPS_HT"/>
    <property type="match status" value="1"/>
</dbReference>
<evidence type="ECO:0000256" key="5">
    <source>
        <dbReference type="ARBA" id="ARBA00022842"/>
    </source>
</evidence>
<keyword evidence="4" id="KW-0479">Metal-binding</keyword>
<dbReference type="GO" id="GO:0046872">
    <property type="term" value="F:metal ion binding"/>
    <property type="evidence" value="ECO:0007669"/>
    <property type="project" value="UniProtKB-KW"/>
</dbReference>
<dbReference type="Gene3D" id="1.10.600.10">
    <property type="entry name" value="Farnesyl Diphosphate Synthase"/>
    <property type="match status" value="1"/>
</dbReference>
<accession>A0A345BVA4</accession>
<organism evidence="7 8">
    <name type="scientific">Salicibibacter kimchii</name>
    <dbReference type="NCBI Taxonomy" id="2099786"/>
    <lineage>
        <taxon>Bacteria</taxon>
        <taxon>Bacillati</taxon>
        <taxon>Bacillota</taxon>
        <taxon>Bacilli</taxon>
        <taxon>Bacillales</taxon>
        <taxon>Bacillaceae</taxon>
        <taxon>Salicibibacter</taxon>
    </lineage>
</organism>
<evidence type="ECO:0000313" key="8">
    <source>
        <dbReference type="Proteomes" id="UP000252100"/>
    </source>
</evidence>
<evidence type="ECO:0000313" key="7">
    <source>
        <dbReference type="EMBL" id="AXF54885.1"/>
    </source>
</evidence>
<gene>
    <name evidence="7" type="ORF">DT065_01860</name>
</gene>
<dbReference type="Pfam" id="PF00348">
    <property type="entry name" value="polyprenyl_synt"/>
    <property type="match status" value="1"/>
</dbReference>
<dbReference type="SFLD" id="SFLDS00005">
    <property type="entry name" value="Isoprenoid_Synthase_Type_I"/>
    <property type="match status" value="1"/>
</dbReference>
<dbReference type="GO" id="GO:0004659">
    <property type="term" value="F:prenyltransferase activity"/>
    <property type="evidence" value="ECO:0007669"/>
    <property type="project" value="InterPro"/>
</dbReference>
<evidence type="ECO:0000256" key="1">
    <source>
        <dbReference type="ARBA" id="ARBA00001946"/>
    </source>
</evidence>
<comment type="similarity">
    <text evidence="2 6">Belongs to the FPP/GGPP synthase family.</text>
</comment>
<dbReference type="OrthoDB" id="9805316at2"/>
<dbReference type="PROSITE" id="PS00444">
    <property type="entry name" value="POLYPRENYL_SYNTHASE_2"/>
    <property type="match status" value="1"/>
</dbReference>
<evidence type="ECO:0000256" key="3">
    <source>
        <dbReference type="ARBA" id="ARBA00022679"/>
    </source>
</evidence>
<dbReference type="EMBL" id="CP031092">
    <property type="protein sequence ID" value="AXF54885.1"/>
    <property type="molecule type" value="Genomic_DNA"/>
</dbReference>
<keyword evidence="3 6" id="KW-0808">Transferase</keyword>
<dbReference type="InterPro" id="IPR000092">
    <property type="entry name" value="Polyprenyl_synt"/>
</dbReference>
<sequence length="323" mass="36231">MKLTDLYMYLRGDIHRIETEMGGAVSEVSPVLEEATLQLLEAGGKRIRPVFMLLGAKFGNYDIQKLKHIGVALEFIHMASLVHDDVIDDSNLRRGKDTVKAKWDNRVAMHAGDYLFGKAISRVALFEEQGIHETMSRSMHEMVLGEIEQIRFKYAWDQNVRTYFRRIKRKTAVLIAGSCNLGAQAAGVPRSEQRSLAFFGHQVGMAYQITDDILDFTSSEEKLGKPAGGDLLQGNITLPVLFAMEQSPSFKKELRQAFADGAPSKGKMDELLEKIKASGGIDYAREINARYLQKAYQSLEALPDIPARRSLYDIAAYIGTREH</sequence>
<evidence type="ECO:0000256" key="2">
    <source>
        <dbReference type="ARBA" id="ARBA00006706"/>
    </source>
</evidence>
<evidence type="ECO:0000256" key="6">
    <source>
        <dbReference type="RuleBase" id="RU004466"/>
    </source>
</evidence>
<comment type="cofactor">
    <cofactor evidence="1">
        <name>Mg(2+)</name>
        <dbReference type="ChEBI" id="CHEBI:18420"/>
    </cofactor>
</comment>
<protein>
    <submittedName>
        <fullName evidence="7">Heptaprenyl diphosphate synthase</fullName>
    </submittedName>
</protein>
<dbReference type="AlphaFoldDB" id="A0A345BVA4"/>
<dbReference type="GO" id="GO:0008299">
    <property type="term" value="P:isoprenoid biosynthetic process"/>
    <property type="evidence" value="ECO:0007669"/>
    <property type="project" value="InterPro"/>
</dbReference>
<dbReference type="PROSITE" id="PS00723">
    <property type="entry name" value="POLYPRENYL_SYNTHASE_1"/>
    <property type="match status" value="1"/>
</dbReference>
<reference evidence="7 8" key="1">
    <citation type="journal article" date="2018" name="J. Microbiol.">
        <title>Salicibibacter kimchii gen. nov., sp. nov., a moderately halophilic and alkalitolerant bacterium in the family Bacillaceae, isolated from kimchi.</title>
        <authorList>
            <person name="Jang J.Y."/>
            <person name="Oh Y.J."/>
            <person name="Lim S.K."/>
            <person name="Park H.K."/>
            <person name="Lee C."/>
            <person name="Kim J.Y."/>
            <person name="Lee M.A."/>
            <person name="Choi H.J."/>
        </authorList>
    </citation>
    <scope>NUCLEOTIDE SEQUENCE [LARGE SCALE GENOMIC DNA]</scope>
    <source>
        <strain evidence="7 8">NKC1-1</strain>
    </source>
</reference>
<dbReference type="SUPFAM" id="SSF48576">
    <property type="entry name" value="Terpenoid synthases"/>
    <property type="match status" value="1"/>
</dbReference>
<dbReference type="InterPro" id="IPR008949">
    <property type="entry name" value="Isoprenoid_synthase_dom_sf"/>
</dbReference>
<evidence type="ECO:0000256" key="4">
    <source>
        <dbReference type="ARBA" id="ARBA00022723"/>
    </source>
</evidence>
<dbReference type="InterPro" id="IPR033749">
    <property type="entry name" value="Polyprenyl_synt_CS"/>
</dbReference>
<proteinExistence type="inferred from homology"/>
<dbReference type="RefSeq" id="WP_114370364.1">
    <property type="nucleotide sequence ID" value="NZ_CP031092.1"/>
</dbReference>
<dbReference type="PANTHER" id="PTHR12001:SF69">
    <property type="entry name" value="ALL TRANS-POLYPRENYL-DIPHOSPHATE SYNTHASE PDSS1"/>
    <property type="match status" value="1"/>
</dbReference>
<dbReference type="PANTHER" id="PTHR12001">
    <property type="entry name" value="GERANYLGERANYL PYROPHOSPHATE SYNTHASE"/>
    <property type="match status" value="1"/>
</dbReference>
<keyword evidence="5" id="KW-0460">Magnesium</keyword>